<protein>
    <submittedName>
        <fullName evidence="2">(rape) hypothetical protein</fullName>
    </submittedName>
</protein>
<dbReference type="Proteomes" id="UP001295469">
    <property type="component" value="Chromosome C04"/>
</dbReference>
<dbReference type="EMBL" id="HG994368">
    <property type="protein sequence ID" value="CAF1857601.1"/>
    <property type="molecule type" value="Genomic_DNA"/>
</dbReference>
<keyword evidence="1" id="KW-1133">Transmembrane helix</keyword>
<name>A0A816JQ13_BRANA</name>
<reference evidence="2" key="1">
    <citation type="submission" date="2021-01" db="EMBL/GenBank/DDBJ databases">
        <authorList>
            <consortium name="Genoscope - CEA"/>
            <person name="William W."/>
        </authorList>
    </citation>
    <scope>NUCLEOTIDE SEQUENCE</scope>
</reference>
<organism evidence="2">
    <name type="scientific">Brassica napus</name>
    <name type="common">Rape</name>
    <dbReference type="NCBI Taxonomy" id="3708"/>
    <lineage>
        <taxon>Eukaryota</taxon>
        <taxon>Viridiplantae</taxon>
        <taxon>Streptophyta</taxon>
        <taxon>Embryophyta</taxon>
        <taxon>Tracheophyta</taxon>
        <taxon>Spermatophyta</taxon>
        <taxon>Magnoliopsida</taxon>
        <taxon>eudicotyledons</taxon>
        <taxon>Gunneridae</taxon>
        <taxon>Pentapetalae</taxon>
        <taxon>rosids</taxon>
        <taxon>malvids</taxon>
        <taxon>Brassicales</taxon>
        <taxon>Brassicaceae</taxon>
        <taxon>Brassiceae</taxon>
        <taxon>Brassica</taxon>
    </lineage>
</organism>
<sequence length="67" mass="7526">MSPPLMTTTNLCRSPPRPPLLLLYCVCHLLYLAMNFVVFFLSKPSFRYYSFGFTASTMASSLSPLLA</sequence>
<evidence type="ECO:0000256" key="1">
    <source>
        <dbReference type="SAM" id="Phobius"/>
    </source>
</evidence>
<keyword evidence="1" id="KW-0472">Membrane</keyword>
<proteinExistence type="predicted"/>
<evidence type="ECO:0000313" key="2">
    <source>
        <dbReference type="EMBL" id="CAF1857601.1"/>
    </source>
</evidence>
<dbReference type="AlphaFoldDB" id="A0A816JQ13"/>
<feature type="transmembrane region" description="Helical" evidence="1">
    <location>
        <begin position="20"/>
        <end position="41"/>
    </location>
</feature>
<keyword evidence="1" id="KW-0812">Transmembrane</keyword>
<accession>A0A816JQ13</accession>
<gene>
    <name evidence="2" type="ORF">DARMORV10_C04P43500.1</name>
</gene>